<feature type="domain" description="Methylamine/Aralkylamine dehydrogenase light chain C-terminal" evidence="1">
    <location>
        <begin position="56"/>
        <end position="114"/>
    </location>
</feature>
<protein>
    <recommendedName>
        <fullName evidence="1">Methylamine/Aralkylamine dehydrogenase light chain C-terminal domain-containing protein</fullName>
    </recommendedName>
</protein>
<dbReference type="Gene3D" id="2.60.30.10">
    <property type="entry name" value="Methylamine/Aralkylamine dehydrogenase light chain"/>
    <property type="match status" value="1"/>
</dbReference>
<dbReference type="InterPro" id="IPR036560">
    <property type="entry name" value="MADH/AADH_L_sf"/>
</dbReference>
<dbReference type="GO" id="GO:0016638">
    <property type="term" value="F:oxidoreductase activity, acting on the CH-NH2 group of donors"/>
    <property type="evidence" value="ECO:0007669"/>
    <property type="project" value="InterPro"/>
</dbReference>
<organism evidence="2">
    <name type="scientific">marine metagenome</name>
    <dbReference type="NCBI Taxonomy" id="408172"/>
    <lineage>
        <taxon>unclassified sequences</taxon>
        <taxon>metagenomes</taxon>
        <taxon>ecological metagenomes</taxon>
    </lineage>
</organism>
<feature type="non-terminal residue" evidence="2">
    <location>
        <position position="114"/>
    </location>
</feature>
<sequence length="114" mass="12394">MKWLDKSAEHTARNMAQRTSRRGFFGRLAGIVVGAAATAPLLPVARAQDNNTAPEDGDSNTCEYWRHCAMDGFLCGCCGGSVTSCPPGTEMSPITWIGTCTNPIDDRNYIIFYN</sequence>
<reference evidence="2" key="1">
    <citation type="submission" date="2018-05" db="EMBL/GenBank/DDBJ databases">
        <authorList>
            <person name="Lanie J.A."/>
            <person name="Ng W.-L."/>
            <person name="Kazmierczak K.M."/>
            <person name="Andrzejewski T.M."/>
            <person name="Davidsen T.M."/>
            <person name="Wayne K.J."/>
            <person name="Tettelin H."/>
            <person name="Glass J.I."/>
            <person name="Rusch D."/>
            <person name="Podicherti R."/>
            <person name="Tsui H.-C.T."/>
            <person name="Winkler M.E."/>
        </authorList>
    </citation>
    <scope>NUCLEOTIDE SEQUENCE</scope>
</reference>
<dbReference type="EMBL" id="UINC01117744">
    <property type="protein sequence ID" value="SVC90384.1"/>
    <property type="molecule type" value="Genomic_DNA"/>
</dbReference>
<evidence type="ECO:0000259" key="1">
    <source>
        <dbReference type="Pfam" id="PF02975"/>
    </source>
</evidence>
<dbReference type="GO" id="GO:0009308">
    <property type="term" value="P:amine metabolic process"/>
    <property type="evidence" value="ECO:0007669"/>
    <property type="project" value="InterPro"/>
</dbReference>
<proteinExistence type="predicted"/>
<dbReference type="Pfam" id="PF02975">
    <property type="entry name" value="Me-amine-dh_L"/>
    <property type="match status" value="1"/>
</dbReference>
<dbReference type="InterPro" id="IPR006311">
    <property type="entry name" value="TAT_signal"/>
</dbReference>
<accession>A0A382QY32</accession>
<name>A0A382QY32_9ZZZZ</name>
<dbReference type="SUPFAM" id="SSF57561">
    <property type="entry name" value="Methylamine dehydrogenase, L chain"/>
    <property type="match status" value="1"/>
</dbReference>
<dbReference type="InterPro" id="IPR013504">
    <property type="entry name" value="MADH/AADH_Ltc_C_dom"/>
</dbReference>
<gene>
    <name evidence="2" type="ORF">METZ01_LOCUS343238</name>
</gene>
<dbReference type="AlphaFoldDB" id="A0A382QY32"/>
<dbReference type="GO" id="GO:0042597">
    <property type="term" value="C:periplasmic space"/>
    <property type="evidence" value="ECO:0007669"/>
    <property type="project" value="InterPro"/>
</dbReference>
<evidence type="ECO:0000313" key="2">
    <source>
        <dbReference type="EMBL" id="SVC90384.1"/>
    </source>
</evidence>
<dbReference type="PROSITE" id="PS51318">
    <property type="entry name" value="TAT"/>
    <property type="match status" value="1"/>
</dbReference>